<dbReference type="RefSeq" id="WP_301664399.1">
    <property type="nucleotide sequence ID" value="NZ_VCYH01000006.1"/>
</dbReference>
<evidence type="ECO:0000256" key="1">
    <source>
        <dbReference type="SAM" id="MobiDB-lite"/>
    </source>
</evidence>
<evidence type="ECO:0000313" key="3">
    <source>
        <dbReference type="Proteomes" id="UP001168338"/>
    </source>
</evidence>
<dbReference type="Gene3D" id="3.30.230.10">
    <property type="match status" value="1"/>
</dbReference>
<organism evidence="2 3">
    <name type="scientific">Methanoculleus frigidifontis</name>
    <dbReference type="NCBI Taxonomy" id="2584085"/>
    <lineage>
        <taxon>Archaea</taxon>
        <taxon>Methanobacteriati</taxon>
        <taxon>Methanobacteriota</taxon>
        <taxon>Stenosarchaea group</taxon>
        <taxon>Methanomicrobia</taxon>
        <taxon>Methanomicrobiales</taxon>
        <taxon>Methanomicrobiaceae</taxon>
        <taxon>Methanoculleus</taxon>
    </lineage>
</organism>
<reference evidence="2" key="1">
    <citation type="submission" date="2019-05" db="EMBL/GenBank/DDBJ databases">
        <title>Methanoculleus sp. FWC-SCC1, a methanogenic archaeon isolated from deep marine cold seep.</title>
        <authorList>
            <person name="Chen Y.-W."/>
            <person name="Chen S.-C."/>
            <person name="Teng N.-H."/>
            <person name="Lai M.-C."/>
        </authorList>
    </citation>
    <scope>NUCLEOTIDE SEQUENCE</scope>
    <source>
        <strain evidence="2">FWC-SCC1</strain>
    </source>
</reference>
<comment type="caution">
    <text evidence="2">The sequence shown here is derived from an EMBL/GenBank/DDBJ whole genome shotgun (WGS) entry which is preliminary data.</text>
</comment>
<feature type="region of interest" description="Disordered" evidence="1">
    <location>
        <begin position="99"/>
        <end position="122"/>
    </location>
</feature>
<dbReference type="EMBL" id="VCYH01000006">
    <property type="protein sequence ID" value="MDN7025253.1"/>
    <property type="molecule type" value="Genomic_DNA"/>
</dbReference>
<evidence type="ECO:0000313" key="2">
    <source>
        <dbReference type="EMBL" id="MDN7025253.1"/>
    </source>
</evidence>
<dbReference type="InterPro" id="IPR014721">
    <property type="entry name" value="Ribsml_uS5_D2-typ_fold_subgr"/>
</dbReference>
<name>A0ABT8MBE3_9EURY</name>
<gene>
    <name evidence="2" type="ORF">FGU65_10180</name>
</gene>
<evidence type="ECO:0008006" key="4">
    <source>
        <dbReference type="Google" id="ProtNLM"/>
    </source>
</evidence>
<proteinExistence type="predicted"/>
<keyword evidence="3" id="KW-1185">Reference proteome</keyword>
<dbReference type="SUPFAM" id="SSF54211">
    <property type="entry name" value="Ribosomal protein S5 domain 2-like"/>
    <property type="match status" value="1"/>
</dbReference>
<dbReference type="Proteomes" id="UP001168338">
    <property type="component" value="Unassembled WGS sequence"/>
</dbReference>
<accession>A0ABT8MBE3</accession>
<protein>
    <recommendedName>
        <fullName evidence="4">Lon proteolytic domain-containing protein</fullName>
    </recommendedName>
</protein>
<sequence length="122" mass="12737">MTEEGSLVNSSVEVILGRGRVLAARNRSDVNFSESDAIFSGMAENEVSAIDGQRAGALMTALLILVLENRSVASSIILIGTVDPSGNVGEIAGAVEKVRGGTRGRQRPFSAHRGDPQAHPVP</sequence>
<dbReference type="InterPro" id="IPR020568">
    <property type="entry name" value="Ribosomal_Su5_D2-typ_SF"/>
</dbReference>